<keyword evidence="4" id="KW-1185">Reference proteome</keyword>
<dbReference type="KEGG" id="cqu:CpipJ_CPIJ006806"/>
<gene>
    <name evidence="3" type="primary">6038733</name>
    <name evidence="2" type="ORF">CpipJ_CPIJ006806</name>
</gene>
<dbReference type="InParanoid" id="B0WIE1"/>
<accession>B0WIE1</accession>
<evidence type="ECO:0000259" key="1">
    <source>
        <dbReference type="Pfam" id="PF12248"/>
    </source>
</evidence>
<evidence type="ECO:0000313" key="2">
    <source>
        <dbReference type="EMBL" id="EDS28424.1"/>
    </source>
</evidence>
<dbReference type="Pfam" id="PF12248">
    <property type="entry name" value="Methyltransf_FA"/>
    <property type="match status" value="1"/>
</dbReference>
<dbReference type="HOGENOM" id="CLU_1220744_0_0_1"/>
<reference evidence="2" key="1">
    <citation type="submission" date="2007-03" db="EMBL/GenBank/DDBJ databases">
        <title>Annotation of Culex pipiens quinquefasciatus.</title>
        <authorList>
            <consortium name="The Broad Institute Genome Sequencing Platform"/>
            <person name="Atkinson P.W."/>
            <person name="Hemingway J."/>
            <person name="Christensen B.M."/>
            <person name="Higgs S."/>
            <person name="Kodira C."/>
            <person name="Hannick L."/>
            <person name="Megy K."/>
            <person name="O'Leary S."/>
            <person name="Pearson M."/>
            <person name="Haas B.J."/>
            <person name="Mauceli E."/>
            <person name="Wortman J.R."/>
            <person name="Lee N.H."/>
            <person name="Guigo R."/>
            <person name="Stanke M."/>
            <person name="Alvarado L."/>
            <person name="Amedeo P."/>
            <person name="Antoine C.H."/>
            <person name="Arensburger P."/>
            <person name="Bidwell S.L."/>
            <person name="Crawford M."/>
            <person name="Camaro F."/>
            <person name="Devon K."/>
            <person name="Engels R."/>
            <person name="Hammond M."/>
            <person name="Howarth C."/>
            <person name="Koehrsen M."/>
            <person name="Lawson D."/>
            <person name="Montgomery P."/>
            <person name="Nene V."/>
            <person name="Nusbaum C."/>
            <person name="Puiu D."/>
            <person name="Romero-Severson J."/>
            <person name="Severson D.W."/>
            <person name="Shumway M."/>
            <person name="Sisk P."/>
            <person name="Stolte C."/>
            <person name="Zeng Q."/>
            <person name="Eisenstadt E."/>
            <person name="Fraser-Liggett C."/>
            <person name="Strausberg R."/>
            <person name="Galagan J."/>
            <person name="Birren B."/>
            <person name="Collins F.H."/>
        </authorList>
    </citation>
    <scope>NUCLEOTIDE SEQUENCE [LARGE SCALE GENOMIC DNA]</scope>
    <source>
        <strain evidence="2">JHB</strain>
    </source>
</reference>
<evidence type="ECO:0000313" key="3">
    <source>
        <dbReference type="EnsemblMetazoa" id="CPIJ006806-PA"/>
    </source>
</evidence>
<feature type="domain" description="Farnesoic acid O-methyl transferase" evidence="1">
    <location>
        <begin position="23"/>
        <end position="170"/>
    </location>
</feature>
<dbReference type="VEuPathDB" id="VectorBase:CQUJHB018159"/>
<dbReference type="EnsemblMetazoa" id="CPIJ006806-RA">
    <property type="protein sequence ID" value="CPIJ006806-PA"/>
    <property type="gene ID" value="CPIJ006806"/>
</dbReference>
<dbReference type="Proteomes" id="UP000002320">
    <property type="component" value="Unassembled WGS sequence"/>
</dbReference>
<dbReference type="AlphaFoldDB" id="B0WIE1"/>
<evidence type="ECO:0000313" key="4">
    <source>
        <dbReference type="Proteomes" id="UP000002320"/>
    </source>
</evidence>
<reference evidence="3" key="2">
    <citation type="submission" date="2021-02" db="UniProtKB">
        <authorList>
            <consortium name="EnsemblMetazoa"/>
        </authorList>
    </citation>
    <scope>IDENTIFICATION</scope>
    <source>
        <strain evidence="3">JHB</strain>
    </source>
</reference>
<name>B0WIE1_CULQU</name>
<protein>
    <recommendedName>
        <fullName evidence="1">Farnesoic acid O-methyl transferase domain-containing protein</fullName>
    </recommendedName>
</protein>
<dbReference type="VEuPathDB" id="VectorBase:CPIJ006806"/>
<dbReference type="InterPro" id="IPR022041">
    <property type="entry name" value="Methyltransf_FA"/>
</dbReference>
<dbReference type="OrthoDB" id="2142040at2759"/>
<dbReference type="PANTHER" id="PTHR36695:SF12">
    <property type="entry name" value="AGAP008648-PA"/>
    <property type="match status" value="1"/>
</dbReference>
<organism>
    <name type="scientific">Culex quinquefasciatus</name>
    <name type="common">Southern house mosquito</name>
    <name type="synonym">Culex pungens</name>
    <dbReference type="NCBI Taxonomy" id="7176"/>
    <lineage>
        <taxon>Eukaryota</taxon>
        <taxon>Metazoa</taxon>
        <taxon>Ecdysozoa</taxon>
        <taxon>Arthropoda</taxon>
        <taxon>Hexapoda</taxon>
        <taxon>Insecta</taxon>
        <taxon>Pterygota</taxon>
        <taxon>Neoptera</taxon>
        <taxon>Endopterygota</taxon>
        <taxon>Diptera</taxon>
        <taxon>Nematocera</taxon>
        <taxon>Culicoidea</taxon>
        <taxon>Culicidae</taxon>
        <taxon>Culicinae</taxon>
        <taxon>Culicini</taxon>
        <taxon>Culex</taxon>
        <taxon>Culex</taxon>
    </lineage>
</organism>
<dbReference type="EMBL" id="DS231947">
    <property type="protein sequence ID" value="EDS28424.1"/>
    <property type="molecule type" value="Genomic_DNA"/>
</dbReference>
<sequence length="227" mass="25083">MSVPILGNLHHRVRAFNSHSGYYSAHPYFDTSLFKNIKTDDKGVTRMRIGVLGDKHAAIRFTSVSTNSETSMTEIALAHYDNTRTDIRKFSRTIPTSMNPINLGAFHLRDVMNIYKPLMMTVAIHRGGRVTVTKDGEIVPFLQFDDPSFSSKYVGFCKWDVPVVFFYDCPLLPGGTGSAKGVPATGTTFVFFDSIERSPIALPGVADLFAKAASRFQVAPQPLPGCR</sequence>
<proteinExistence type="predicted"/>
<dbReference type="PANTHER" id="PTHR36695">
    <property type="entry name" value="AGAP008648-PA"/>
    <property type="match status" value="1"/>
</dbReference>